<organism evidence="1 2">
    <name type="scientific">Lentzea albidocapillata</name>
    <dbReference type="NCBI Taxonomy" id="40571"/>
    <lineage>
        <taxon>Bacteria</taxon>
        <taxon>Bacillati</taxon>
        <taxon>Actinomycetota</taxon>
        <taxon>Actinomycetes</taxon>
        <taxon>Pseudonocardiales</taxon>
        <taxon>Pseudonocardiaceae</taxon>
        <taxon>Lentzea</taxon>
    </lineage>
</organism>
<name>A0A1W2CKI0_9PSEU</name>
<reference evidence="2" key="1">
    <citation type="submission" date="2017-04" db="EMBL/GenBank/DDBJ databases">
        <authorList>
            <person name="Varghese N."/>
            <person name="Submissions S."/>
        </authorList>
    </citation>
    <scope>NUCLEOTIDE SEQUENCE [LARGE SCALE GENOMIC DNA]</scope>
    <source>
        <strain evidence="2">DSM 44073</strain>
    </source>
</reference>
<dbReference type="Proteomes" id="UP000192840">
    <property type="component" value="Unassembled WGS sequence"/>
</dbReference>
<gene>
    <name evidence="1" type="ORF">SAMN05660733_02159</name>
</gene>
<dbReference type="AlphaFoldDB" id="A0A1W2CKI0"/>
<proteinExistence type="predicted"/>
<accession>A0A1W2CKI0</accession>
<keyword evidence="2" id="KW-1185">Reference proteome</keyword>
<dbReference type="EMBL" id="FWYC01000005">
    <property type="protein sequence ID" value="SMC85747.1"/>
    <property type="molecule type" value="Genomic_DNA"/>
</dbReference>
<evidence type="ECO:0000313" key="2">
    <source>
        <dbReference type="Proteomes" id="UP000192840"/>
    </source>
</evidence>
<evidence type="ECO:0000313" key="1">
    <source>
        <dbReference type="EMBL" id="SMC85747.1"/>
    </source>
</evidence>
<sequence>MDSTHTTGSNLSKVGRENGLSADLKYAVLHMHAGVEVLAKYRRAGASEAGVVPFVERDAVEPFDAPVFVKLQQEVGCQA</sequence>
<dbReference type="RefSeq" id="WP_030475081.1">
    <property type="nucleotide sequence ID" value="NZ_FWYC01000005.1"/>
</dbReference>
<protein>
    <submittedName>
        <fullName evidence="1">Uncharacterized protein</fullName>
    </submittedName>
</protein>